<gene>
    <name evidence="1" type="ORF">RFH988_LOCUS20110</name>
</gene>
<dbReference type="AlphaFoldDB" id="A0A814Q920"/>
<comment type="caution">
    <text evidence="1">The sequence shown here is derived from an EMBL/GenBank/DDBJ whole genome shotgun (WGS) entry which is preliminary data.</text>
</comment>
<dbReference type="EMBL" id="CAJNOO010001216">
    <property type="protein sequence ID" value="CAF1116286.1"/>
    <property type="molecule type" value="Genomic_DNA"/>
</dbReference>
<dbReference type="Proteomes" id="UP000663882">
    <property type="component" value="Unassembled WGS sequence"/>
</dbReference>
<evidence type="ECO:0000313" key="2">
    <source>
        <dbReference type="Proteomes" id="UP000663882"/>
    </source>
</evidence>
<evidence type="ECO:0000313" key="1">
    <source>
        <dbReference type="EMBL" id="CAF1116286.1"/>
    </source>
</evidence>
<dbReference type="OrthoDB" id="445152at2759"/>
<protein>
    <submittedName>
        <fullName evidence="1">Uncharacterized protein</fullName>
    </submittedName>
</protein>
<reference evidence="1" key="1">
    <citation type="submission" date="2021-02" db="EMBL/GenBank/DDBJ databases">
        <authorList>
            <person name="Nowell W R."/>
        </authorList>
    </citation>
    <scope>NUCLEOTIDE SEQUENCE</scope>
</reference>
<proteinExistence type="predicted"/>
<organism evidence="1 2">
    <name type="scientific">Rotaria sordida</name>
    <dbReference type="NCBI Taxonomy" id="392033"/>
    <lineage>
        <taxon>Eukaryota</taxon>
        <taxon>Metazoa</taxon>
        <taxon>Spiralia</taxon>
        <taxon>Gnathifera</taxon>
        <taxon>Rotifera</taxon>
        <taxon>Eurotatoria</taxon>
        <taxon>Bdelloidea</taxon>
        <taxon>Philodinida</taxon>
        <taxon>Philodinidae</taxon>
        <taxon>Rotaria</taxon>
    </lineage>
</organism>
<sequence length="82" mass="9908">MFFFKLKYGQIQFILIDPKDGEHIQCRTIDLTFQNITMMNTTNIINNRLYINGSIDLYFIKSLNNDYFIFHLKHEYLGRTHI</sequence>
<name>A0A814Q920_9BILA</name>
<accession>A0A814Q920</accession>